<comment type="caution">
    <text evidence="3">The sequence shown here is derived from an EMBL/GenBank/DDBJ whole genome shotgun (WGS) entry which is preliminary data.</text>
</comment>
<dbReference type="Gene3D" id="3.40.190.10">
    <property type="entry name" value="Periplasmic binding protein-like II"/>
    <property type="match status" value="2"/>
</dbReference>
<dbReference type="OrthoDB" id="9787283at2"/>
<dbReference type="EMBL" id="SMRT01000001">
    <property type="protein sequence ID" value="TDG00669.1"/>
    <property type="molecule type" value="Genomic_DNA"/>
</dbReference>
<dbReference type="SUPFAM" id="SSF53850">
    <property type="entry name" value="Periplasmic binding protein-like II"/>
    <property type="match status" value="1"/>
</dbReference>
<protein>
    <submittedName>
        <fullName evidence="3">Extracellular solute-binding protein</fullName>
    </submittedName>
</protein>
<evidence type="ECO:0000313" key="3">
    <source>
        <dbReference type="EMBL" id="TDG00669.1"/>
    </source>
</evidence>
<feature type="signal peptide" evidence="2">
    <location>
        <begin position="1"/>
        <end position="21"/>
    </location>
</feature>
<dbReference type="PANTHER" id="PTHR43649">
    <property type="entry name" value="ARABINOSE-BINDING PROTEIN-RELATED"/>
    <property type="match status" value="1"/>
</dbReference>
<organism evidence="3 4">
    <name type="scientific">Paenibacillus piri</name>
    <dbReference type="NCBI Taxonomy" id="2547395"/>
    <lineage>
        <taxon>Bacteria</taxon>
        <taxon>Bacillati</taxon>
        <taxon>Bacillota</taxon>
        <taxon>Bacilli</taxon>
        <taxon>Bacillales</taxon>
        <taxon>Paenibacillaceae</taxon>
        <taxon>Paenibacillus</taxon>
    </lineage>
</organism>
<accession>A0A4R5KZF3</accession>
<evidence type="ECO:0000256" key="2">
    <source>
        <dbReference type="SAM" id="SignalP"/>
    </source>
</evidence>
<dbReference type="Proteomes" id="UP000295636">
    <property type="component" value="Unassembled WGS sequence"/>
</dbReference>
<feature type="chain" id="PRO_5038989566" evidence="2">
    <location>
        <begin position="22"/>
        <end position="507"/>
    </location>
</feature>
<dbReference type="InterPro" id="IPR050490">
    <property type="entry name" value="Bact_solute-bd_prot1"/>
</dbReference>
<reference evidence="3 4" key="1">
    <citation type="submission" date="2019-03" db="EMBL/GenBank/DDBJ databases">
        <title>This is whole genome sequence of Paenibacillus sp MS74 strain.</title>
        <authorList>
            <person name="Trinh H.N."/>
        </authorList>
    </citation>
    <scope>NUCLEOTIDE SEQUENCE [LARGE SCALE GENOMIC DNA]</scope>
    <source>
        <strain evidence="3 4">MS74</strain>
    </source>
</reference>
<gene>
    <name evidence="3" type="ORF">E1757_03320</name>
</gene>
<keyword evidence="1 2" id="KW-0732">Signal</keyword>
<proteinExistence type="predicted"/>
<name>A0A4R5KZF3_9BACL</name>
<dbReference type="PANTHER" id="PTHR43649:SF33">
    <property type="entry name" value="POLYGALACTURONAN_RHAMNOGALACTURONAN-BINDING PROTEIN YTCQ"/>
    <property type="match status" value="1"/>
</dbReference>
<evidence type="ECO:0000313" key="4">
    <source>
        <dbReference type="Proteomes" id="UP000295636"/>
    </source>
</evidence>
<dbReference type="RefSeq" id="WP_133225380.1">
    <property type="nucleotide sequence ID" value="NZ_SMRT01000001.1"/>
</dbReference>
<dbReference type="AlphaFoldDB" id="A0A4R5KZF3"/>
<sequence>MKRSNLAAGAALLLSFTLVWGCTDPGNEPGKDGGTGQTKTNDGPLEIEMMTVLTNEVPDMNNEFYTELQKLTNTKLNISWVPDGADYDTKFDLMIASGQLPEVINARDYIRPTLVNAIKQGAFWDLTSFLGDFSKYPNLRDKMTPGSWNYVKLDGKIWGVPRSRSMVDPGIKIRQDWLDKLKLPAPTTIDEYKETLKKIVKSDPDGNGKDDTIGLIATGPQVSSIMAAFGALDPIYNSEGGMMRDILTPQFTSVVEWFHGLYADGLMPQEFSTLNDTQQKELLRNGRAASYQGSIYYDFVWTKDIQKVQPGGKLTTLQPLKGPGGVGAVLDIGTRGAFYISKKVPKEKVERIMQYFERTASDEITNFGYYGKEGVHFKMDNGERVMTELGTKQITVTNLSPLTPAYTKWGKVDYAGASRAENEAKEKEVAIYEKIGKINPFTWLYSPTWIDTWPKYDAEMKSMMIKAVVGQISMDDYKKYVDKLVNEPQIKKAFKEFADDYKSKTAK</sequence>
<evidence type="ECO:0000256" key="1">
    <source>
        <dbReference type="ARBA" id="ARBA00022729"/>
    </source>
</evidence>
<keyword evidence="4" id="KW-1185">Reference proteome</keyword>